<evidence type="ECO:0000259" key="13">
    <source>
        <dbReference type="Pfam" id="PF14551"/>
    </source>
</evidence>
<reference evidence="15 16" key="1">
    <citation type="journal article" date="2014" name="Science">
        <title>Plant genetics. Early allopolyploid evolution in the post-Neolithic Brassica napus oilseed genome.</title>
        <authorList>
            <person name="Chalhoub B."/>
            <person name="Denoeud F."/>
            <person name="Liu S."/>
            <person name="Parkin I.A."/>
            <person name="Tang H."/>
            <person name="Wang X."/>
            <person name="Chiquet J."/>
            <person name="Belcram H."/>
            <person name="Tong C."/>
            <person name="Samans B."/>
            <person name="Correa M."/>
            <person name="Da Silva C."/>
            <person name="Just J."/>
            <person name="Falentin C."/>
            <person name="Koh C.S."/>
            <person name="Le Clainche I."/>
            <person name="Bernard M."/>
            <person name="Bento P."/>
            <person name="Noel B."/>
            <person name="Labadie K."/>
            <person name="Alberti A."/>
            <person name="Charles M."/>
            <person name="Arnaud D."/>
            <person name="Guo H."/>
            <person name="Daviaud C."/>
            <person name="Alamery S."/>
            <person name="Jabbari K."/>
            <person name="Zhao M."/>
            <person name="Edger P.P."/>
            <person name="Chelaifa H."/>
            <person name="Tack D."/>
            <person name="Lassalle G."/>
            <person name="Mestiri I."/>
            <person name="Schnel N."/>
            <person name="Le Paslier M.C."/>
            <person name="Fan G."/>
            <person name="Renault V."/>
            <person name="Bayer P.E."/>
            <person name="Golicz A.A."/>
            <person name="Manoli S."/>
            <person name="Lee T.H."/>
            <person name="Thi V.H."/>
            <person name="Chalabi S."/>
            <person name="Hu Q."/>
            <person name="Fan C."/>
            <person name="Tollenaere R."/>
            <person name="Lu Y."/>
            <person name="Battail C."/>
            <person name="Shen J."/>
            <person name="Sidebottom C.H."/>
            <person name="Wang X."/>
            <person name="Canaguier A."/>
            <person name="Chauveau A."/>
            <person name="Berard A."/>
            <person name="Deniot G."/>
            <person name="Guan M."/>
            <person name="Liu Z."/>
            <person name="Sun F."/>
            <person name="Lim Y.P."/>
            <person name="Lyons E."/>
            <person name="Town C.D."/>
            <person name="Bancroft I."/>
            <person name="Wang X."/>
            <person name="Meng J."/>
            <person name="Ma J."/>
            <person name="Pires J.C."/>
            <person name="King G.J."/>
            <person name="Brunel D."/>
            <person name="Delourme R."/>
            <person name="Renard M."/>
            <person name="Aury J.M."/>
            <person name="Adams K.L."/>
            <person name="Batley J."/>
            <person name="Snowdon R.J."/>
            <person name="Tost J."/>
            <person name="Edwards D."/>
            <person name="Zhou Y."/>
            <person name="Hua W."/>
            <person name="Sharpe A.G."/>
            <person name="Paterson A.H."/>
            <person name="Guan C."/>
            <person name="Wincker P."/>
        </authorList>
    </citation>
    <scope>NUCLEOTIDE SEQUENCE [LARGE SCALE GENOMIC DNA]</scope>
    <source>
        <strain evidence="16">cv. Darmor-bzh</strain>
    </source>
</reference>
<evidence type="ECO:0000256" key="6">
    <source>
        <dbReference type="ARBA" id="ARBA00022806"/>
    </source>
</evidence>
<comment type="subcellular location">
    <subcellularLocation>
        <location evidence="1 12">Nucleus</location>
    </subcellularLocation>
</comment>
<dbReference type="AlphaFoldDB" id="A0A078JPB8"/>
<dbReference type="Pfam" id="PF17207">
    <property type="entry name" value="MCM_OB"/>
    <property type="match status" value="1"/>
</dbReference>
<dbReference type="PANTHER" id="PTHR11630">
    <property type="entry name" value="DNA REPLICATION LICENSING FACTOR MCM FAMILY MEMBER"/>
    <property type="match status" value="1"/>
</dbReference>
<dbReference type="Proteomes" id="UP000028999">
    <property type="component" value="Unassembled WGS sequence"/>
</dbReference>
<dbReference type="Gene3D" id="2.40.50.140">
    <property type="entry name" value="Nucleic acid-binding proteins"/>
    <property type="match status" value="1"/>
</dbReference>
<evidence type="ECO:0000256" key="7">
    <source>
        <dbReference type="ARBA" id="ARBA00022840"/>
    </source>
</evidence>
<keyword evidence="9" id="KW-0539">Nucleus</keyword>
<organism evidence="15 16">
    <name type="scientific">Brassica napus</name>
    <name type="common">Rape</name>
    <dbReference type="NCBI Taxonomy" id="3708"/>
    <lineage>
        <taxon>Eukaryota</taxon>
        <taxon>Viridiplantae</taxon>
        <taxon>Streptophyta</taxon>
        <taxon>Embryophyta</taxon>
        <taxon>Tracheophyta</taxon>
        <taxon>Spermatophyta</taxon>
        <taxon>Magnoliopsida</taxon>
        <taxon>eudicotyledons</taxon>
        <taxon>Gunneridae</taxon>
        <taxon>Pentapetalae</taxon>
        <taxon>rosids</taxon>
        <taxon>malvids</taxon>
        <taxon>Brassicales</taxon>
        <taxon>Brassicaceae</taxon>
        <taxon>Brassiceae</taxon>
        <taxon>Brassica</taxon>
    </lineage>
</organism>
<comment type="function">
    <text evidence="10">Probable component of the MCM2-7 complex (MCM complex) that may function as a DNA helicase and which is essential to undergo a single round of replication initiation and elongation per cell cycle in eukaryotic cells.</text>
</comment>
<dbReference type="GO" id="GO:0042555">
    <property type="term" value="C:MCM complex"/>
    <property type="evidence" value="ECO:0007669"/>
    <property type="project" value="UniProtKB-UniRule"/>
</dbReference>
<comment type="function">
    <text evidence="12">Acts as component of the MCM2-7 complex (MCM complex) which is the replicative helicase essential for 'once per cell cycle' DNA replication initiation and elongation in eukaryotic cells. The active ATPase sites in the MCM2-7 ring are formed through the interaction surfaces of two neighboring subunits such that a critical structure of a conserved arginine finger motif is provided in trans relative to the ATP-binding site of the Walker A box of the adjacent subunit. The six ATPase active sites, however, are likely to contribute differentially to the complex helicase activity.</text>
</comment>
<evidence type="ECO:0000256" key="10">
    <source>
        <dbReference type="ARBA" id="ARBA00053280"/>
    </source>
</evidence>
<dbReference type="STRING" id="3708.A0A078JPB8"/>
<dbReference type="PRINTS" id="PR01662">
    <property type="entry name" value="MCMPROTEIN6"/>
</dbReference>
<keyword evidence="6 12" id="KW-0347">Helicase</keyword>
<dbReference type="EMBL" id="LK037063">
    <property type="protein sequence ID" value="CDY68260.1"/>
    <property type="molecule type" value="Genomic_DNA"/>
</dbReference>
<dbReference type="GO" id="GO:0005524">
    <property type="term" value="F:ATP binding"/>
    <property type="evidence" value="ECO:0007669"/>
    <property type="project" value="UniProtKB-UniRule"/>
</dbReference>
<gene>
    <name evidence="15" type="primary">BnaCnng58270D</name>
    <name evidence="15" type="ORF">GSBRNA2T00072115001</name>
</gene>
<protein>
    <recommendedName>
        <fullName evidence="12">DNA replication licensing factor MCM6</fullName>
        <ecNumber evidence="12">3.6.4.12</ecNumber>
    </recommendedName>
</protein>
<dbReference type="SMART" id="SM00350">
    <property type="entry name" value="MCM"/>
    <property type="match status" value="1"/>
</dbReference>
<dbReference type="Gene3D" id="3.30.1640.10">
    <property type="entry name" value="mini-chromosome maintenance (MCM) complex, chain A, domain 1"/>
    <property type="match status" value="1"/>
</dbReference>
<evidence type="ECO:0000313" key="15">
    <source>
        <dbReference type="EMBL" id="CDY68260.1"/>
    </source>
</evidence>
<evidence type="ECO:0000256" key="4">
    <source>
        <dbReference type="ARBA" id="ARBA00022741"/>
    </source>
</evidence>
<dbReference type="GO" id="GO:0003677">
    <property type="term" value="F:DNA binding"/>
    <property type="evidence" value="ECO:0007669"/>
    <property type="project" value="UniProtKB-KW"/>
</dbReference>
<evidence type="ECO:0000256" key="5">
    <source>
        <dbReference type="ARBA" id="ARBA00022801"/>
    </source>
</evidence>
<keyword evidence="5 12" id="KW-0378">Hydrolase</keyword>
<dbReference type="PANTHER" id="PTHR11630:SF43">
    <property type="entry name" value="DNA REPLICATION LICENSING FACTOR MCM6"/>
    <property type="match status" value="1"/>
</dbReference>
<evidence type="ECO:0000256" key="8">
    <source>
        <dbReference type="ARBA" id="ARBA00023125"/>
    </source>
</evidence>
<comment type="catalytic activity">
    <reaction evidence="12">
        <text>ATP + H2O = ADP + phosphate + H(+)</text>
        <dbReference type="Rhea" id="RHEA:13065"/>
        <dbReference type="ChEBI" id="CHEBI:15377"/>
        <dbReference type="ChEBI" id="CHEBI:15378"/>
        <dbReference type="ChEBI" id="CHEBI:30616"/>
        <dbReference type="ChEBI" id="CHEBI:43474"/>
        <dbReference type="ChEBI" id="CHEBI:456216"/>
        <dbReference type="EC" id="3.6.4.12"/>
    </reaction>
</comment>
<keyword evidence="8 12" id="KW-0238">DNA-binding</keyword>
<dbReference type="GO" id="GO:0006270">
    <property type="term" value="P:DNA replication initiation"/>
    <property type="evidence" value="ECO:0007669"/>
    <property type="project" value="UniProtKB-UniRule"/>
</dbReference>
<evidence type="ECO:0000256" key="12">
    <source>
        <dbReference type="RuleBase" id="RU368064"/>
    </source>
</evidence>
<keyword evidence="7 12" id="KW-0067">ATP-binding</keyword>
<keyword evidence="12" id="KW-0131">Cell cycle</keyword>
<dbReference type="GO" id="GO:0016787">
    <property type="term" value="F:hydrolase activity"/>
    <property type="evidence" value="ECO:0007669"/>
    <property type="project" value="UniProtKB-KW"/>
</dbReference>
<dbReference type="SUPFAM" id="SSF50249">
    <property type="entry name" value="Nucleic acid-binding proteins"/>
    <property type="match status" value="1"/>
</dbReference>
<evidence type="ECO:0000256" key="1">
    <source>
        <dbReference type="ARBA" id="ARBA00004123"/>
    </source>
</evidence>
<proteinExistence type="inferred from homology"/>
<evidence type="ECO:0000256" key="2">
    <source>
        <dbReference type="ARBA" id="ARBA00008010"/>
    </source>
</evidence>
<comment type="subunit">
    <text evidence="12">Component of the MCM2-7 complex.</text>
</comment>
<dbReference type="Gene3D" id="2.20.28.10">
    <property type="match status" value="1"/>
</dbReference>
<dbReference type="Gramene" id="CDY68260">
    <property type="protein sequence ID" value="CDY68260"/>
    <property type="gene ID" value="GSBRNA2T00072115001"/>
</dbReference>
<evidence type="ECO:0000256" key="9">
    <source>
        <dbReference type="ARBA" id="ARBA00023242"/>
    </source>
</evidence>
<comment type="similarity">
    <text evidence="2 12">Belongs to the MCM family.</text>
</comment>
<accession>A0A078JPB8</accession>
<feature type="domain" description="MCM N-terminal" evidence="13">
    <location>
        <begin position="18"/>
        <end position="113"/>
    </location>
</feature>
<dbReference type="InterPro" id="IPR012340">
    <property type="entry name" value="NA-bd_OB-fold"/>
</dbReference>
<comment type="subunit">
    <text evidence="11">Component of the minichromosome maintenance (MCM) complex, a heterotetramer composed of MCM2, MCM3, MCM4, MCM5, MCM6 and MCM7. Interacts with ETG1.</text>
</comment>
<feature type="domain" description="MCM OB" evidence="14">
    <location>
        <begin position="120"/>
        <end position="248"/>
    </location>
</feature>
<keyword evidence="4 12" id="KW-0547">Nucleotide-binding</keyword>
<keyword evidence="16" id="KW-1185">Reference proteome</keyword>
<name>A0A078JPB8_BRANA</name>
<dbReference type="EC" id="3.6.4.12" evidence="12"/>
<dbReference type="Pfam" id="PF14551">
    <property type="entry name" value="MCM_N"/>
    <property type="match status" value="1"/>
</dbReference>
<keyword evidence="3 12" id="KW-0235">DNA replication</keyword>
<dbReference type="InterPro" id="IPR031327">
    <property type="entry name" value="MCM"/>
</dbReference>
<evidence type="ECO:0000259" key="14">
    <source>
        <dbReference type="Pfam" id="PF17207"/>
    </source>
</evidence>
<sequence>MEAFGGFVMDEQAIQVENVFLEFLKSFRLDANKPGLYYEAEIEAIRGGESTMMYIDFSHVMRFNDALQKAIADEYLRFEPYLRNACKRFVIEMNPSFISDETPNKDINVSFYNLPFTKRLRELTTSEIGKLVSVTGVVTRTSEVRPELLYGTFKCLDCGSVIKNVEQQFKYTQPTICVSPTCLNRARWALLRQESKFADWQRVRMQETSKEIPAGSLPRSLDVILRHEIVEQARAGDTVIFTGTVVVIPDISALAAPGERAECRRDSSQQKSSTAGHEGVKGLKALGVRDLSYRLAFIANSVQVCQLK</sequence>
<dbReference type="InterPro" id="IPR033762">
    <property type="entry name" value="MCM_OB"/>
</dbReference>
<evidence type="ECO:0000313" key="16">
    <source>
        <dbReference type="Proteomes" id="UP000028999"/>
    </source>
</evidence>
<dbReference type="FunFam" id="3.30.1640.10:FF:000014">
    <property type="entry name" value="DNA helicase"/>
    <property type="match status" value="1"/>
</dbReference>
<dbReference type="InterPro" id="IPR008049">
    <property type="entry name" value="MCM6"/>
</dbReference>
<dbReference type="GO" id="GO:0000347">
    <property type="term" value="C:THO complex"/>
    <property type="evidence" value="ECO:0007669"/>
    <property type="project" value="UniProtKB-ARBA"/>
</dbReference>
<dbReference type="FunFam" id="2.20.28.10:FF:000003">
    <property type="entry name" value="DNA helicase"/>
    <property type="match status" value="1"/>
</dbReference>
<evidence type="ECO:0000256" key="11">
    <source>
        <dbReference type="ARBA" id="ARBA00064407"/>
    </source>
</evidence>
<dbReference type="InterPro" id="IPR027925">
    <property type="entry name" value="MCM_N"/>
</dbReference>
<evidence type="ECO:0000256" key="3">
    <source>
        <dbReference type="ARBA" id="ARBA00022705"/>
    </source>
</evidence>
<dbReference type="GO" id="GO:0003678">
    <property type="term" value="F:DNA helicase activity"/>
    <property type="evidence" value="ECO:0007669"/>
    <property type="project" value="UniProtKB-EC"/>
</dbReference>
<dbReference type="PaxDb" id="3708-A0A078JPB8"/>